<feature type="compositionally biased region" description="Basic residues" evidence="1">
    <location>
        <begin position="515"/>
        <end position="526"/>
    </location>
</feature>
<dbReference type="EMBL" id="CAMXCT020006639">
    <property type="protein sequence ID" value="CAL1170884.1"/>
    <property type="molecule type" value="Genomic_DNA"/>
</dbReference>
<feature type="compositionally biased region" description="Basic residues" evidence="1">
    <location>
        <begin position="281"/>
        <end position="291"/>
    </location>
</feature>
<reference evidence="2" key="1">
    <citation type="submission" date="2022-10" db="EMBL/GenBank/DDBJ databases">
        <authorList>
            <person name="Chen Y."/>
            <person name="Dougan E. K."/>
            <person name="Chan C."/>
            <person name="Rhodes N."/>
            <person name="Thang M."/>
        </authorList>
    </citation>
    <scope>NUCLEOTIDE SEQUENCE</scope>
</reference>
<proteinExistence type="predicted"/>
<evidence type="ECO:0000313" key="3">
    <source>
        <dbReference type="EMBL" id="CAL1170884.1"/>
    </source>
</evidence>
<feature type="region of interest" description="Disordered" evidence="1">
    <location>
        <begin position="57"/>
        <end position="214"/>
    </location>
</feature>
<dbReference type="EMBL" id="CAMXCT010006639">
    <property type="protein sequence ID" value="CAI4017509.1"/>
    <property type="molecule type" value="Genomic_DNA"/>
</dbReference>
<organism evidence="2">
    <name type="scientific">Cladocopium goreaui</name>
    <dbReference type="NCBI Taxonomy" id="2562237"/>
    <lineage>
        <taxon>Eukaryota</taxon>
        <taxon>Sar</taxon>
        <taxon>Alveolata</taxon>
        <taxon>Dinophyceae</taxon>
        <taxon>Suessiales</taxon>
        <taxon>Symbiodiniaceae</taxon>
        <taxon>Cladocopium</taxon>
    </lineage>
</organism>
<dbReference type="AlphaFoldDB" id="A0A9P1GME0"/>
<evidence type="ECO:0000313" key="4">
    <source>
        <dbReference type="EMBL" id="CAL4804821.1"/>
    </source>
</evidence>
<accession>A0A9P1GME0</accession>
<evidence type="ECO:0000256" key="1">
    <source>
        <dbReference type="SAM" id="MobiDB-lite"/>
    </source>
</evidence>
<feature type="compositionally biased region" description="Polar residues" evidence="1">
    <location>
        <begin position="299"/>
        <end position="309"/>
    </location>
</feature>
<feature type="compositionally biased region" description="Acidic residues" evidence="1">
    <location>
        <begin position="114"/>
        <end position="123"/>
    </location>
</feature>
<feature type="region of interest" description="Disordered" evidence="1">
    <location>
        <begin position="501"/>
        <end position="548"/>
    </location>
</feature>
<dbReference type="EMBL" id="CAMXCT030006639">
    <property type="protein sequence ID" value="CAL4804821.1"/>
    <property type="molecule type" value="Genomic_DNA"/>
</dbReference>
<feature type="compositionally biased region" description="Polar residues" evidence="1">
    <location>
        <begin position="406"/>
        <end position="435"/>
    </location>
</feature>
<sequence length="548" mass="59355">MSLEAGSSSRPRGKDRWNLLRDVHSITKQVRGTSSPIPELSKSVVLSGTPAKTTLEVAPQEALAAKPCSPPSLISPALSEPAPEPGVEGESALPEKELHAASKDVQGEGGQGEDFSDLSEASDGEEKSASLLAAVPIVQVHDKTQDEENSIESSKLLSGREPIKSQTSEKRELQVPSSLLNGSKSARVRLSERRSGSRRPQNRPAAFGETTAATRTDMVASMVSSLAGLASFKFTTENADSEGEVHNAWGDNDTEDNLLERVQDLEQARGIALGPPQSSARMRRARKNKKDRPKEAAARSSQDGASQQLDKVRPQHTESNSDTFTAASSMVTTMFNSFGASVSFTVNVKQDAERESGTKSHATEESAASTAEPPKTCLAVPMSQPPSAGRDRFARRRNRLDPPLSACSNDRQSSLASASQGTESQLSVLSDTSSRGRQRERRKQHVSEEGALTSRSTLFDVAASSLAEFQRLFQSDEGETYCIWGPDDTPEQYQERLKALDASQEPASQTSGTMLHHRLMRRRKKKQEALERKNQETADATGDPFLLT</sequence>
<keyword evidence="5" id="KW-1185">Reference proteome</keyword>
<evidence type="ECO:0000313" key="5">
    <source>
        <dbReference type="Proteomes" id="UP001152797"/>
    </source>
</evidence>
<feature type="compositionally biased region" description="Polar residues" evidence="1">
    <location>
        <begin position="175"/>
        <end position="184"/>
    </location>
</feature>
<feature type="compositionally biased region" description="Basic and acidic residues" evidence="1">
    <location>
        <begin position="161"/>
        <end position="173"/>
    </location>
</feature>
<name>A0A9P1GME0_9DINO</name>
<feature type="compositionally biased region" description="Polar residues" evidence="1">
    <location>
        <begin position="1"/>
        <end position="10"/>
    </location>
</feature>
<feature type="region of interest" description="Disordered" evidence="1">
    <location>
        <begin position="353"/>
        <end position="449"/>
    </location>
</feature>
<feature type="compositionally biased region" description="Basic and acidic residues" evidence="1">
    <location>
        <begin position="93"/>
        <end position="106"/>
    </location>
</feature>
<comment type="caution">
    <text evidence="2">The sequence shown here is derived from an EMBL/GenBank/DDBJ whole genome shotgun (WGS) entry which is preliminary data.</text>
</comment>
<feature type="region of interest" description="Disordered" evidence="1">
    <location>
        <begin position="266"/>
        <end position="322"/>
    </location>
</feature>
<feature type="compositionally biased region" description="Basic and acidic residues" evidence="1">
    <location>
        <begin position="353"/>
        <end position="364"/>
    </location>
</feature>
<gene>
    <name evidence="2" type="ORF">C1SCF055_LOCUS42149</name>
</gene>
<evidence type="ECO:0000313" key="2">
    <source>
        <dbReference type="EMBL" id="CAI4017509.1"/>
    </source>
</evidence>
<dbReference type="OrthoDB" id="434611at2759"/>
<protein>
    <submittedName>
        <fullName evidence="4">Dickkopf N-terminal cysteine-rich domain-containing protein</fullName>
    </submittedName>
</protein>
<feature type="region of interest" description="Disordered" evidence="1">
    <location>
        <begin position="1"/>
        <end position="20"/>
    </location>
</feature>
<feature type="compositionally biased region" description="Basic and acidic residues" evidence="1">
    <location>
        <begin position="527"/>
        <end position="536"/>
    </location>
</feature>
<reference evidence="3" key="2">
    <citation type="submission" date="2024-04" db="EMBL/GenBank/DDBJ databases">
        <authorList>
            <person name="Chen Y."/>
            <person name="Shah S."/>
            <person name="Dougan E. K."/>
            <person name="Thang M."/>
            <person name="Chan C."/>
        </authorList>
    </citation>
    <scope>NUCLEOTIDE SEQUENCE [LARGE SCALE GENOMIC DNA]</scope>
</reference>
<dbReference type="Proteomes" id="UP001152797">
    <property type="component" value="Unassembled WGS sequence"/>
</dbReference>